<accession>S4RCW9</accession>
<dbReference type="PROSITE" id="PS50082">
    <property type="entry name" value="WD_REPEATS_2"/>
    <property type="match status" value="2"/>
</dbReference>
<feature type="domain" description="ARMC9 CTLH-like" evidence="9">
    <location>
        <begin position="54"/>
        <end position="169"/>
    </location>
</feature>
<dbReference type="InterPro" id="IPR039724">
    <property type="entry name" value="WDR91"/>
</dbReference>
<feature type="compositionally biased region" description="Low complexity" evidence="7">
    <location>
        <begin position="234"/>
        <end position="251"/>
    </location>
</feature>
<dbReference type="STRING" id="7757.ENSPMAP00000003051"/>
<evidence type="ECO:0000259" key="9">
    <source>
        <dbReference type="Pfam" id="PF23138"/>
    </source>
</evidence>
<dbReference type="SUPFAM" id="SSF50978">
    <property type="entry name" value="WD40 repeat-like"/>
    <property type="match status" value="1"/>
</dbReference>
<evidence type="ECO:0000313" key="10">
    <source>
        <dbReference type="Ensembl" id="ENSPMAP00000003051.1"/>
    </source>
</evidence>
<feature type="domain" description="Anaphase-promoting complex subunit 4-like WD40" evidence="8">
    <location>
        <begin position="496"/>
        <end position="558"/>
    </location>
</feature>
<dbReference type="InterPro" id="IPR001680">
    <property type="entry name" value="WD40_rpt"/>
</dbReference>
<dbReference type="AlphaFoldDB" id="S4RCW9"/>
<reference evidence="10" key="2">
    <citation type="submission" date="2025-09" db="UniProtKB">
        <authorList>
            <consortium name="Ensembl"/>
        </authorList>
    </citation>
    <scope>IDENTIFICATION</scope>
</reference>
<feature type="repeat" description="WD" evidence="6">
    <location>
        <begin position="353"/>
        <end position="385"/>
    </location>
</feature>
<dbReference type="GO" id="GO:0141039">
    <property type="term" value="F:phosphatidylinositol 3-kinase inhibitor activity"/>
    <property type="evidence" value="ECO:0007669"/>
    <property type="project" value="InterPro"/>
</dbReference>
<organism evidence="10">
    <name type="scientific">Petromyzon marinus</name>
    <name type="common">Sea lamprey</name>
    <dbReference type="NCBI Taxonomy" id="7757"/>
    <lineage>
        <taxon>Eukaryota</taxon>
        <taxon>Metazoa</taxon>
        <taxon>Chordata</taxon>
        <taxon>Craniata</taxon>
        <taxon>Vertebrata</taxon>
        <taxon>Cyclostomata</taxon>
        <taxon>Hyperoartia</taxon>
        <taxon>Petromyzontiformes</taxon>
        <taxon>Petromyzontidae</taxon>
        <taxon>Petromyzon</taxon>
    </lineage>
</organism>
<keyword evidence="5" id="KW-0967">Endosome</keyword>
<dbReference type="HOGENOM" id="CLU_022078_0_0_1"/>
<dbReference type="GO" id="GO:0031902">
    <property type="term" value="C:late endosome membrane"/>
    <property type="evidence" value="ECO:0007669"/>
    <property type="project" value="UniProtKB-SubCell"/>
</dbReference>
<keyword evidence="6" id="KW-0853">WD repeat</keyword>
<evidence type="ECO:0000256" key="4">
    <source>
        <dbReference type="ARBA" id="ARBA00021116"/>
    </source>
</evidence>
<dbReference type="InterPro" id="IPR024977">
    <property type="entry name" value="Apc4-like_WD40_dom"/>
</dbReference>
<feature type="repeat" description="WD" evidence="6">
    <location>
        <begin position="503"/>
        <end position="544"/>
    </location>
</feature>
<name>S4RCW9_PETMA</name>
<dbReference type="InterPro" id="IPR056327">
    <property type="entry name" value="ARMC9_CTLH-like_dom"/>
</dbReference>
<evidence type="ECO:0000256" key="5">
    <source>
        <dbReference type="ARBA" id="ARBA00022753"/>
    </source>
</evidence>
<evidence type="ECO:0000256" key="6">
    <source>
        <dbReference type="PROSITE-ProRule" id="PRU00221"/>
    </source>
</evidence>
<dbReference type="Gene3D" id="2.130.10.10">
    <property type="entry name" value="YVTN repeat-like/Quinoprotein amine dehydrogenase"/>
    <property type="match status" value="3"/>
</dbReference>
<reference evidence="10" key="1">
    <citation type="submission" date="2025-08" db="UniProtKB">
        <authorList>
            <consortium name="Ensembl"/>
        </authorList>
    </citation>
    <scope>IDENTIFICATION</scope>
</reference>
<dbReference type="OMA" id="KMYLVNA"/>
<dbReference type="Pfam" id="PF12894">
    <property type="entry name" value="ANAPC4_WD40"/>
    <property type="match status" value="1"/>
</dbReference>
<proteinExistence type="inferred from homology"/>
<dbReference type="InterPro" id="IPR036322">
    <property type="entry name" value="WD40_repeat_dom_sf"/>
</dbReference>
<dbReference type="InterPro" id="IPR015943">
    <property type="entry name" value="WD40/YVTN_repeat-like_dom_sf"/>
</dbReference>
<dbReference type="Pfam" id="PF23138">
    <property type="entry name" value="CTLH_Armc9"/>
    <property type="match status" value="1"/>
</dbReference>
<evidence type="ECO:0000256" key="1">
    <source>
        <dbReference type="ARBA" id="ARBA00004220"/>
    </source>
</evidence>
<evidence type="ECO:0000256" key="3">
    <source>
        <dbReference type="ARBA" id="ARBA00006128"/>
    </source>
</evidence>
<dbReference type="PANTHER" id="PTHR13083">
    <property type="entry name" value="WD REPEAT-CONTAINING PROTEIN 91"/>
    <property type="match status" value="1"/>
</dbReference>
<dbReference type="PANTHER" id="PTHR13083:SF3">
    <property type="entry name" value="WD REPEAT-CONTAINING PROTEIN 91"/>
    <property type="match status" value="1"/>
</dbReference>
<dbReference type="GO" id="GO:0031901">
    <property type="term" value="C:early endosome membrane"/>
    <property type="evidence" value="ECO:0007669"/>
    <property type="project" value="UniProtKB-SubCell"/>
</dbReference>
<dbReference type="Ensembl" id="ENSPMAT00000003066.1">
    <property type="protein sequence ID" value="ENSPMAP00000003051.1"/>
    <property type="gene ID" value="ENSPMAG00000002798.1"/>
</dbReference>
<feature type="region of interest" description="Disordered" evidence="7">
    <location>
        <begin position="224"/>
        <end position="323"/>
    </location>
</feature>
<dbReference type="Pfam" id="PF00400">
    <property type="entry name" value="WD40"/>
    <property type="match status" value="1"/>
</dbReference>
<comment type="subcellular location">
    <subcellularLocation>
        <location evidence="1">Early endosome membrane</location>
        <topology evidence="1">Peripheral membrane protein</topology>
    </subcellularLocation>
    <subcellularLocation>
        <location evidence="2">Late endosome membrane</location>
    </subcellularLocation>
</comment>
<evidence type="ECO:0000256" key="7">
    <source>
        <dbReference type="SAM" id="MobiDB-lite"/>
    </source>
</evidence>
<dbReference type="GeneTree" id="ENSGT00390000001566"/>
<dbReference type="SMART" id="SM00320">
    <property type="entry name" value="WD40"/>
    <property type="match status" value="5"/>
</dbReference>
<dbReference type="GO" id="GO:0051898">
    <property type="term" value="P:negative regulation of phosphatidylinositol 3-kinase/protein kinase B signal transduction"/>
    <property type="evidence" value="ECO:0007669"/>
    <property type="project" value="InterPro"/>
</dbReference>
<protein>
    <recommendedName>
        <fullName evidence="4">WD repeat-containing protein 91</fullName>
    </recommendedName>
</protein>
<comment type="similarity">
    <text evidence="3">Belongs to the WD repeat WDR91 family.</text>
</comment>
<dbReference type="GO" id="GO:0045022">
    <property type="term" value="P:early endosome to late endosome transport"/>
    <property type="evidence" value="ECO:0007669"/>
    <property type="project" value="InterPro"/>
</dbReference>
<feature type="compositionally biased region" description="Basic and acidic residues" evidence="7">
    <location>
        <begin position="267"/>
        <end position="288"/>
    </location>
</feature>
<evidence type="ECO:0000259" key="8">
    <source>
        <dbReference type="Pfam" id="PF12894"/>
    </source>
</evidence>
<sequence>MSGAVERLDVLVRDFLVFRGFAATLRAYEAELRGDRDSGARVDTISLPPSQLCVSSLDLQSLRDLWAHLEKRLFSRLEHAHLLTTCKLRTGVLRAYVAHSVQAGRPDKTLEFFQRVGPELHGSSEWREWFALPFLPSPETHSTFSAYFTKQWSDTLWLSLHNFLSVLLHTMPVPSLLCFDSEVQRSNILQEENEALRFKLYGQVEAQKPRKLADVPSVRAGEADVAVTAEQKSRQASGSTQKSSSVKKQTTPLRKDAAVCESGRSGGARDGRQTERARRNGQSERESRQQLLKPSALGVEKRPDSEQSATDSPGKAEAQSKASATAVAASGAARINREEASQQPFLVLCQEEYSEHHSPIMHCKFDASGSRVASVDVDGVVKVWSCSPTPQTHTTVMAKSPLLSLEWATKPHRLLLLGSGIGSVRFYDTDQKKSVADVTLDMAYPRVLALACSPTGGSFVCGAAASAHGNGTSPPEAAGGSATRGQLSLWDAKTLRQQHLFTLDPEPVAITCVSFNHNGNLLVCGATDGLIRLYDVQRYDCLMSWRAHHGEVCSVEFSGDETGVFSMGADGKFTQWHLQREGARVAELEVHADAAGPFEVCGCSGYKQTHAPRGRLFAFEPSSGQHVLTCSAHGGIVYRLESGSLSPCLTLGGHRAPVVTVEWTTAMDCGMCLTASMDGKIRVSTLLAQ</sequence>
<evidence type="ECO:0000256" key="2">
    <source>
        <dbReference type="ARBA" id="ARBA00004414"/>
    </source>
</evidence>